<sequence>MALDTLPVLDFARLNAGPDEAAGFREELRDAMHEVGFVYLAGHGIPQLLTDAILDVSRRFFELPEEEKLAIENVHSPQFRGYTRVGGELTDGGIDWREQIDIGVERDTVEPGPGVADYWRLEGPNLWPRALPEMRQIVSEWTERLSTISLALLRALAVSLGAPEDTFDAAFAARAFPVLKIVRYPGESDPEPKQGVGSHRDGGVLTLLLVEPGKGGLQVEYQGKWIDAPQVPGTFVVNIGEMLELATNGYLKATLHRVISPLRGTDRISLPFFYNPALDATMPQLAVSPAFQAKARGLSVDPTNSPILETYGDNALRYRLRAHPNVVEEHHADLLNGSEAGG</sequence>
<dbReference type="RefSeq" id="WP_345054722.1">
    <property type="nucleotide sequence ID" value="NZ_JBHMBH010000044.1"/>
</dbReference>
<keyword evidence="2" id="KW-0045">Antibiotic biosynthesis</keyword>
<gene>
    <name evidence="5" type="ORF">ACFFPI_19705</name>
</gene>
<dbReference type="GO" id="GO:0051213">
    <property type="term" value="F:dioxygenase activity"/>
    <property type="evidence" value="ECO:0007669"/>
    <property type="project" value="UniProtKB-KW"/>
</dbReference>
<comment type="pathway">
    <text evidence="1">Antibiotic biosynthesis.</text>
</comment>
<evidence type="ECO:0000256" key="2">
    <source>
        <dbReference type="ARBA" id="ARBA00023194"/>
    </source>
</evidence>
<dbReference type="Pfam" id="PF03171">
    <property type="entry name" value="2OG-FeII_Oxy"/>
    <property type="match status" value="1"/>
</dbReference>
<proteinExistence type="inferred from homology"/>
<comment type="caution">
    <text evidence="5">The sequence shown here is derived from an EMBL/GenBank/DDBJ whole genome shotgun (WGS) entry which is preliminary data.</text>
</comment>
<keyword evidence="3" id="KW-0560">Oxidoreductase</keyword>
<evidence type="ECO:0000259" key="4">
    <source>
        <dbReference type="PROSITE" id="PS51471"/>
    </source>
</evidence>
<dbReference type="PANTHER" id="PTHR47990">
    <property type="entry name" value="2-OXOGLUTARATE (2OG) AND FE(II)-DEPENDENT OXYGENASE SUPERFAMILY PROTEIN-RELATED"/>
    <property type="match status" value="1"/>
</dbReference>
<dbReference type="EMBL" id="JBHMBH010000044">
    <property type="protein sequence ID" value="MFB9716329.1"/>
    <property type="molecule type" value="Genomic_DNA"/>
</dbReference>
<feature type="domain" description="Fe2OG dioxygenase" evidence="4">
    <location>
        <begin position="174"/>
        <end position="276"/>
    </location>
</feature>
<keyword evidence="3" id="KW-0479">Metal-binding</keyword>
<name>A0ABV5UVX0_9MICC</name>
<dbReference type="PROSITE" id="PS51471">
    <property type="entry name" value="FE2OG_OXY"/>
    <property type="match status" value="1"/>
</dbReference>
<keyword evidence="5" id="KW-0223">Dioxygenase</keyword>
<dbReference type="InterPro" id="IPR044861">
    <property type="entry name" value="IPNS-like_FE2OG_OXY"/>
</dbReference>
<organism evidence="5 6">
    <name type="scientific">Arthrobacter methylotrophus</name>
    <dbReference type="NCBI Taxonomy" id="121291"/>
    <lineage>
        <taxon>Bacteria</taxon>
        <taxon>Bacillati</taxon>
        <taxon>Actinomycetota</taxon>
        <taxon>Actinomycetes</taxon>
        <taxon>Micrococcales</taxon>
        <taxon>Micrococcaceae</taxon>
        <taxon>Arthrobacter</taxon>
    </lineage>
</organism>
<keyword evidence="3" id="KW-0408">Iron</keyword>
<dbReference type="InterPro" id="IPR050231">
    <property type="entry name" value="Iron_ascorbate_oxido_reductase"/>
</dbReference>
<protein>
    <submittedName>
        <fullName evidence="5">Isopenicillin N synthase family dioxygenase</fullName>
    </submittedName>
</protein>
<dbReference type="InterPro" id="IPR026992">
    <property type="entry name" value="DIOX_N"/>
</dbReference>
<comment type="similarity">
    <text evidence="3">Belongs to the iron/ascorbate-dependent oxidoreductase family.</text>
</comment>
<evidence type="ECO:0000313" key="5">
    <source>
        <dbReference type="EMBL" id="MFB9716329.1"/>
    </source>
</evidence>
<keyword evidence="6" id="KW-1185">Reference proteome</keyword>
<evidence type="ECO:0000313" key="6">
    <source>
        <dbReference type="Proteomes" id="UP001589536"/>
    </source>
</evidence>
<dbReference type="Pfam" id="PF14226">
    <property type="entry name" value="DIOX_N"/>
    <property type="match status" value="1"/>
</dbReference>
<evidence type="ECO:0000256" key="3">
    <source>
        <dbReference type="RuleBase" id="RU003682"/>
    </source>
</evidence>
<dbReference type="InterPro" id="IPR005123">
    <property type="entry name" value="Oxoglu/Fe-dep_dioxygenase_dom"/>
</dbReference>
<reference evidence="5 6" key="1">
    <citation type="submission" date="2024-09" db="EMBL/GenBank/DDBJ databases">
        <authorList>
            <person name="Sun Q."/>
            <person name="Mori K."/>
        </authorList>
    </citation>
    <scope>NUCLEOTIDE SEQUENCE [LARGE SCALE GENOMIC DNA]</scope>
    <source>
        <strain evidence="5 6">JCM 13519</strain>
    </source>
</reference>
<dbReference type="Gene3D" id="2.60.120.330">
    <property type="entry name" value="B-lactam Antibiotic, Isopenicillin N Synthase, Chain"/>
    <property type="match status" value="1"/>
</dbReference>
<dbReference type="Proteomes" id="UP001589536">
    <property type="component" value="Unassembled WGS sequence"/>
</dbReference>
<evidence type="ECO:0000256" key="1">
    <source>
        <dbReference type="ARBA" id="ARBA00004792"/>
    </source>
</evidence>
<dbReference type="InterPro" id="IPR027443">
    <property type="entry name" value="IPNS-like_sf"/>
</dbReference>
<accession>A0ABV5UVX0</accession>
<dbReference type="SUPFAM" id="SSF51197">
    <property type="entry name" value="Clavaminate synthase-like"/>
    <property type="match status" value="1"/>
</dbReference>
<dbReference type="PRINTS" id="PR00682">
    <property type="entry name" value="IPNSYNTHASE"/>
</dbReference>